<feature type="domain" description="ABC-type glycine betaine transport system substrate-binding" evidence="5">
    <location>
        <begin position="36"/>
        <end position="178"/>
    </location>
</feature>
<evidence type="ECO:0000313" key="6">
    <source>
        <dbReference type="EMBL" id="WLR42072.1"/>
    </source>
</evidence>
<gene>
    <name evidence="6" type="ORF">LC087_15050</name>
</gene>
<evidence type="ECO:0000313" key="7">
    <source>
        <dbReference type="Proteomes" id="UP001197974"/>
    </source>
</evidence>
<reference evidence="6 7" key="1">
    <citation type="submission" date="2023-06" db="EMBL/GenBank/DDBJ databases">
        <title>Five Gram-positive bacteria isolated from mangrove sediments in Shenzhen, Guangdong, China.</title>
        <authorList>
            <person name="Yu S."/>
            <person name="Zheng W."/>
            <person name="Huang Y."/>
        </authorList>
    </citation>
    <scope>NUCLEOTIDE SEQUENCE [LARGE SCALE GENOMIC DNA]</scope>
    <source>
        <strain evidence="6 7">SaN35-3</strain>
    </source>
</reference>
<dbReference type="Pfam" id="PF04069">
    <property type="entry name" value="OpuAC"/>
    <property type="match status" value="2"/>
</dbReference>
<comment type="subcellular location">
    <subcellularLocation>
        <location evidence="1">Cell membrane</location>
    </subcellularLocation>
</comment>
<dbReference type="SUPFAM" id="SSF53850">
    <property type="entry name" value="Periplasmic binding protein-like II"/>
    <property type="match status" value="2"/>
</dbReference>
<evidence type="ECO:0000256" key="4">
    <source>
        <dbReference type="ARBA" id="ARBA00023136"/>
    </source>
</evidence>
<keyword evidence="7" id="KW-1185">Reference proteome</keyword>
<accession>A0ABY9JRV1</accession>
<dbReference type="Gene3D" id="3.10.105.10">
    <property type="entry name" value="Dipeptide-binding Protein, Domain 3"/>
    <property type="match status" value="1"/>
</dbReference>
<protein>
    <submittedName>
        <fullName evidence="6">Glycine betaine ABC transporter substrate-binding protein</fullName>
    </submittedName>
</protein>
<dbReference type="InterPro" id="IPR007210">
    <property type="entry name" value="ABC_Gly_betaine_transp_sub-bd"/>
</dbReference>
<proteinExistence type="predicted"/>
<evidence type="ECO:0000256" key="3">
    <source>
        <dbReference type="ARBA" id="ARBA00022475"/>
    </source>
</evidence>
<dbReference type="PROSITE" id="PS51257">
    <property type="entry name" value="PROKAR_LIPOPROTEIN"/>
    <property type="match status" value="1"/>
</dbReference>
<keyword evidence="4" id="KW-0472">Membrane</keyword>
<name>A0ABY9JRV1_9BACI</name>
<evidence type="ECO:0000259" key="5">
    <source>
        <dbReference type="Pfam" id="PF04069"/>
    </source>
</evidence>
<organism evidence="6 7">
    <name type="scientific">Bacillus carboniphilus</name>
    <dbReference type="NCBI Taxonomy" id="86663"/>
    <lineage>
        <taxon>Bacteria</taxon>
        <taxon>Bacillati</taxon>
        <taxon>Bacillota</taxon>
        <taxon>Bacilli</taxon>
        <taxon>Bacillales</taxon>
        <taxon>Bacillaceae</taxon>
        <taxon>Bacillus</taxon>
    </lineage>
</organism>
<evidence type="ECO:0000256" key="1">
    <source>
        <dbReference type="ARBA" id="ARBA00004236"/>
    </source>
</evidence>
<dbReference type="EMBL" id="CP129013">
    <property type="protein sequence ID" value="WLR42072.1"/>
    <property type="molecule type" value="Genomic_DNA"/>
</dbReference>
<dbReference type="PANTHER" id="PTHR47737">
    <property type="entry name" value="GLYCINE BETAINE/PROLINE BETAINE TRANSPORT SYSTEM PERMEASE PROTEIN PROW"/>
    <property type="match status" value="1"/>
</dbReference>
<dbReference type="Proteomes" id="UP001197974">
    <property type="component" value="Chromosome"/>
</dbReference>
<feature type="domain" description="ABC-type glycine betaine transport system substrate-binding" evidence="5">
    <location>
        <begin position="197"/>
        <end position="297"/>
    </location>
</feature>
<keyword evidence="2" id="KW-0813">Transport</keyword>
<keyword evidence="3" id="KW-1003">Cell membrane</keyword>
<dbReference type="PANTHER" id="PTHR47737:SF1">
    <property type="entry name" value="GLYCINE BETAINE_PROLINE BETAINE TRANSPORT SYSTEM PERMEASE PROTEIN PROW"/>
    <property type="match status" value="1"/>
</dbReference>
<evidence type="ECO:0000256" key="2">
    <source>
        <dbReference type="ARBA" id="ARBA00022448"/>
    </source>
</evidence>
<dbReference type="Gene3D" id="3.40.190.100">
    <property type="entry name" value="Glycine betaine-binding periplasmic protein, domain 2"/>
    <property type="match status" value="1"/>
</dbReference>
<sequence length="297" mass="32618">MLKKILLPISMLTLTIGLTACSEDKKETSESSESVSVGESVDYEIIGIDPGAGLMKSTNTALETYELDDWELVEGSGAAMTAALKKAYEDEEPIIVTGWTPHWKFSEFDLKYLEDPKGVYGDAEEIRTIARKGLADEKPNAYKILDQFQWTAEDMGNVMVMIENGEAPEDAAATWVEENADKVSTWTEGTEVVDGEEISIAYVAWASEIASTNVITKVLQDQGFEVKMVQVEAGPMWTGVADGSVDAHIAGWLPSTHQDHYEKYEGDFEDLGPNLEGTKIGLVVPAYMDIDSIEDLK</sequence>
<dbReference type="RefSeq" id="WP_226540471.1">
    <property type="nucleotide sequence ID" value="NZ_CP129013.1"/>
</dbReference>